<organism evidence="2 3">
    <name type="scientific">Metamycoplasma hominis</name>
    <name type="common">Mycoplasma hominis</name>
    <dbReference type="NCBI Taxonomy" id="2098"/>
    <lineage>
        <taxon>Bacteria</taxon>
        <taxon>Bacillati</taxon>
        <taxon>Mycoplasmatota</taxon>
        <taxon>Mycoplasmoidales</taxon>
        <taxon>Metamycoplasmataceae</taxon>
        <taxon>Metamycoplasma</taxon>
    </lineage>
</organism>
<reference evidence="2 3" key="1">
    <citation type="submission" date="2014-08" db="EMBL/GenBank/DDBJ databases">
        <authorList>
            <person name="Kuleshov K."/>
            <person name="Dedkov V."/>
            <person name="Markelov M."/>
            <person name="Pimkina E."/>
        </authorList>
    </citation>
    <scope>NUCLEOTIDE SEQUENCE [LARGE SCALE GENOMIC DNA]</scope>
    <source>
        <strain evidence="3">TOA</strain>
    </source>
</reference>
<dbReference type="InterPro" id="IPR054786">
    <property type="entry name" value="MYPU_1760-like"/>
</dbReference>
<dbReference type="EMBL" id="CP033021">
    <property type="protein sequence ID" value="AYN65622.1"/>
    <property type="molecule type" value="Genomic_DNA"/>
</dbReference>
<sequence length="734" mass="86444">MSKQKQGRKAFLPKWAIFIIILAFILTAGIIGVVIYYIFNYVNYSNGNGGGLFDGQKNKNYSMPNEERYLQSFNAKTIAKNNVQLKNKNYQYGNLSIFEYPFALTKNNEPIYFLGEEGRKLLNLEFLKRGFYGPEINGLNHVYINKKIPNVSNIKDVNGVYLPQAFDIFIQINHFISGGTKQVLSWSLQKRVELVFNTLFHEYAHHIDNTYNRSIRENDEFANNDLTYKLATPELNKIINKFNGNNNKFLTEFRKTLNYDGSMQNDEYLVNKELFNPKNKEIPVYSKFSQYDLFKLANLALTNKEVEKYNILNNKNFYFNNSTNNTVYYANSTNIDQIKYLFSFEELFARELVKLSYSAHENFQMFDGHLTLDDSLNFLYYKLKNDDIFLSSIGDDTLKMIANYYNKYVIYSANWVFDDELKNYKNINNRFLFRNKQGKYIYKPNQQVKALLKAYIDLMGFGQPISYMGSDISSWYIDHNGNINSQYSNINIGGFLNLENSLIDPNSKKSKYPTYLLFQKENKNPLKLRIHTSKYNFIAKSRWNEIYSKNLLNEESIYSNNVKNYEYVSYFSDSIGINEIKDYTNQNNYLNLKLWVDKNNNNKIESDEISSIVSNKNILDKKMKELSLFANVEYDKNKSLYEQVVQLIEGIKNTNSPKAKLLINEIIDLYNSYFLTFGSNGYWTHQQNNKRNVTNFRKTMEWYDTEKQTTKNLIYSLNLVNNNDEVNFEFKRYN</sequence>
<keyword evidence="1" id="KW-0812">Transmembrane</keyword>
<dbReference type="RefSeq" id="WP_036438676.1">
    <property type="nucleotide sequence ID" value="NZ_CP033021.1"/>
</dbReference>
<evidence type="ECO:0000313" key="3">
    <source>
        <dbReference type="Proteomes" id="UP000029712"/>
    </source>
</evidence>
<keyword evidence="1" id="KW-1133">Transmembrane helix</keyword>
<dbReference type="NCBIfam" id="NF045830">
    <property type="entry name" value="MYPU_1760_HExxH"/>
    <property type="match status" value="1"/>
</dbReference>
<accession>A0A454CA76</accession>
<reference evidence="2 3" key="2">
    <citation type="submission" date="2018-10" db="EMBL/GenBank/DDBJ databases">
        <title>Detection and isolation of Mycoplasma hominis as a predominant microorganism from pelvic cavity of patient with salpingitis and tubo-ovarian abscess.</title>
        <authorList>
            <person name="Guschin A.E."/>
            <person name="Khayrullina G.A."/>
            <person name="Rakovskaya I.V."/>
            <person name="Shelenkov A.A."/>
            <person name="Shagin D.A."/>
        </authorList>
    </citation>
    <scope>NUCLEOTIDE SEQUENCE [LARGE SCALE GENOMIC DNA]</scope>
    <source>
        <strain evidence="3">TOA</strain>
    </source>
</reference>
<name>A0A454CA76_METHO</name>
<evidence type="ECO:0000256" key="1">
    <source>
        <dbReference type="SAM" id="Phobius"/>
    </source>
</evidence>
<protein>
    <submittedName>
        <fullName evidence="2">Uncharacterized protein</fullName>
    </submittedName>
</protein>
<proteinExistence type="predicted"/>
<dbReference type="InterPro" id="IPR018247">
    <property type="entry name" value="EF_Hand_1_Ca_BS"/>
</dbReference>
<dbReference type="Proteomes" id="UP000029712">
    <property type="component" value="Chromosome"/>
</dbReference>
<dbReference type="AlphaFoldDB" id="A0A454CA76"/>
<keyword evidence="1" id="KW-0472">Membrane</keyword>
<evidence type="ECO:0000313" key="2">
    <source>
        <dbReference type="EMBL" id="AYN65622.1"/>
    </source>
</evidence>
<feature type="transmembrane region" description="Helical" evidence="1">
    <location>
        <begin position="12"/>
        <end position="39"/>
    </location>
</feature>
<gene>
    <name evidence="2" type="ORF">KN71_002930</name>
</gene>
<dbReference type="PROSITE" id="PS00018">
    <property type="entry name" value="EF_HAND_1"/>
    <property type="match status" value="1"/>
</dbReference>
<dbReference type="OrthoDB" id="393673at2"/>